<organism evidence="1 2">
    <name type="scientific">Lentinula edodes</name>
    <name type="common">Shiitake mushroom</name>
    <name type="synonym">Lentinus edodes</name>
    <dbReference type="NCBI Taxonomy" id="5353"/>
    <lineage>
        <taxon>Eukaryota</taxon>
        <taxon>Fungi</taxon>
        <taxon>Dikarya</taxon>
        <taxon>Basidiomycota</taxon>
        <taxon>Agaricomycotina</taxon>
        <taxon>Agaricomycetes</taxon>
        <taxon>Agaricomycetidae</taxon>
        <taxon>Agaricales</taxon>
        <taxon>Marasmiineae</taxon>
        <taxon>Omphalotaceae</taxon>
        <taxon>Lentinula</taxon>
    </lineage>
</organism>
<proteinExistence type="predicted"/>
<comment type="caution">
    <text evidence="1">The sequence shown here is derived from an EMBL/GenBank/DDBJ whole genome shotgun (WGS) entry which is preliminary data.</text>
</comment>
<name>A0A1Q3EJH0_LENED</name>
<dbReference type="EMBL" id="BDGU01000423">
    <property type="protein sequence ID" value="GAW07353.1"/>
    <property type="molecule type" value="Genomic_DNA"/>
</dbReference>
<dbReference type="AlphaFoldDB" id="A0A1Q3EJH0"/>
<evidence type="ECO:0000313" key="1">
    <source>
        <dbReference type="EMBL" id="GAW07353.1"/>
    </source>
</evidence>
<reference evidence="1 2" key="2">
    <citation type="submission" date="2017-02" db="EMBL/GenBank/DDBJ databases">
        <title>A genome survey and senescence transcriptome analysis in Lentinula edodes.</title>
        <authorList>
            <person name="Sakamoto Y."/>
            <person name="Nakade K."/>
            <person name="Sato S."/>
            <person name="Yoshida Y."/>
            <person name="Miyazaki K."/>
            <person name="Natsume S."/>
            <person name="Konno N."/>
        </authorList>
    </citation>
    <scope>NUCLEOTIDE SEQUENCE [LARGE SCALE GENOMIC DNA]</scope>
    <source>
        <strain evidence="1 2">NBRC 111202</strain>
    </source>
</reference>
<keyword evidence="2" id="KW-1185">Reference proteome</keyword>
<gene>
    <name evidence="1" type="ORF">LENED_009336</name>
</gene>
<sequence length="314" mass="34323">MTFEIQNMIASELDNEARWDPSVEWKVTGGGDETFATSAAPSRTRFEFKGDGHEGFGELLAHPVSTRGIVATTKTTGGLYMSDEYKDKEKSELWLTFPVGQGPDCYPHLRIKKQAGVPDPPNAGSKNSPSHSSLSLDLIVWSCLSLCAVTAVYAAPRFDPNALLSRTLPTSSIESPGVEIRTGSDAEESTVTFDVVIKNGATTSTPLNVQSRIKSLIRYSIHNSPPTFLKWKFTGQGGAQNTGDSSIQFEFNGGTFKGFGEVLANSRVYEGIAMSPTGKELYASDEYKEGSKSPVLRQNFLKAFQDWEKARDRK</sequence>
<accession>A0A1Q3EJH0</accession>
<protein>
    <submittedName>
        <fullName evidence="1">Uncharacterized protein</fullName>
    </submittedName>
</protein>
<dbReference type="Proteomes" id="UP000188533">
    <property type="component" value="Unassembled WGS sequence"/>
</dbReference>
<reference evidence="1 2" key="1">
    <citation type="submission" date="2016-08" db="EMBL/GenBank/DDBJ databases">
        <authorList>
            <consortium name="Lentinula edodes genome sequencing consortium"/>
            <person name="Sakamoto Y."/>
            <person name="Nakade K."/>
            <person name="Sato S."/>
            <person name="Yoshida Y."/>
            <person name="Miyazaki K."/>
            <person name="Natsume S."/>
            <person name="Konno N."/>
        </authorList>
    </citation>
    <scope>NUCLEOTIDE SEQUENCE [LARGE SCALE GENOMIC DNA]</scope>
    <source>
        <strain evidence="1 2">NBRC 111202</strain>
    </source>
</reference>
<evidence type="ECO:0000313" key="2">
    <source>
        <dbReference type="Proteomes" id="UP000188533"/>
    </source>
</evidence>